<comment type="caution">
    <text evidence="2">The sequence shown here is derived from an EMBL/GenBank/DDBJ whole genome shotgun (WGS) entry which is preliminary data.</text>
</comment>
<accession>A0A414G0C1</accession>
<dbReference type="InterPro" id="IPR006935">
    <property type="entry name" value="Helicase/UvrB_N"/>
</dbReference>
<organism evidence="2 3">
    <name type="scientific">Collinsella intestinalis</name>
    <dbReference type="NCBI Taxonomy" id="147207"/>
    <lineage>
        <taxon>Bacteria</taxon>
        <taxon>Bacillati</taxon>
        <taxon>Actinomycetota</taxon>
        <taxon>Coriobacteriia</taxon>
        <taxon>Coriobacteriales</taxon>
        <taxon>Coriobacteriaceae</taxon>
        <taxon>Collinsella</taxon>
    </lineage>
</organism>
<keyword evidence="2" id="KW-0540">Nuclease</keyword>
<dbReference type="InterPro" id="IPR014001">
    <property type="entry name" value="Helicase_ATP-bd"/>
</dbReference>
<evidence type="ECO:0000313" key="3">
    <source>
        <dbReference type="Proteomes" id="UP000286050"/>
    </source>
</evidence>
<dbReference type="InterPro" id="IPR029063">
    <property type="entry name" value="SAM-dependent_MTases_sf"/>
</dbReference>
<keyword evidence="2" id="KW-0255">Endonuclease</keyword>
<dbReference type="Gene3D" id="3.40.50.300">
    <property type="entry name" value="P-loop containing nucleotide triphosphate hydrolases"/>
    <property type="match status" value="2"/>
</dbReference>
<dbReference type="GO" id="GO:0005524">
    <property type="term" value="F:ATP binding"/>
    <property type="evidence" value="ECO:0007669"/>
    <property type="project" value="InterPro"/>
</dbReference>
<evidence type="ECO:0000259" key="1">
    <source>
        <dbReference type="PROSITE" id="PS51192"/>
    </source>
</evidence>
<keyword evidence="2" id="KW-0378">Hydrolase</keyword>
<evidence type="ECO:0000313" key="2">
    <source>
        <dbReference type="EMBL" id="RHD57656.1"/>
    </source>
</evidence>
<dbReference type="InterPro" id="IPR018306">
    <property type="entry name" value="Phage_T5_Orf172_DNA-bd"/>
</dbReference>
<dbReference type="GO" id="GO:0004519">
    <property type="term" value="F:endonuclease activity"/>
    <property type="evidence" value="ECO:0007669"/>
    <property type="project" value="UniProtKB-KW"/>
</dbReference>
<protein>
    <submittedName>
        <fullName evidence="2">Restriction endonuclease</fullName>
    </submittedName>
</protein>
<dbReference type="Pfam" id="PF04851">
    <property type="entry name" value="ResIII"/>
    <property type="match status" value="1"/>
</dbReference>
<sequence length="1127" mass="128240">MAGIDISRLIATSAPATPKIYAYTTPEIARHNGWTKIGYTEQDVRRRIEQQTHTADVQWHLEWSGNATWEHRDGTFRDSDFHAYLEKQGVNREPKTEWFEIDGDASHMQFYCFRDTDGVLDTPAAASYTLRAEQEQAVEQTAAFARAHWDEAGERGGEFLWNAKPRFGKTLTAYDLCLALGAQRVLIVTNRPAIANSWYDDYVNFVGVEGGFRFISSVDALAGRPYCISCEEYRHKLASEPDGPKGFIEFVSLQDLKGSIRFGGRYDKLNEVADLTWDVLIIDEAHEGVDTFKTDVAFDHIKRRFTLHLSGTPFKAIANEKFAEDAIYNWTYADEQQAKRDWPEDSELPNPYANLPKLNLLTYQMSDIVEEDARGGMEIDGEQTEFAFDLNEFFSTTQGGAFVHDSDVDKFLDALTTQKKFPFSTAGLRDELRHTFWMLERVDSAKAMAKKLKKHPVFKDYEVVLAAGDGKIDADDENEKSLDKVRRAIAAHEKTITLSVGQLTTGVTVPEWTAVLMLSNMQSPAQYMQAAFRSQNPCLFDLGGGRFARKENAYVFDFDPARTLTIFEQFANDLYGDTARGGGDVSTRERHIRQLLNFFPVYGEDDEGEMIELNAEQVLSVPRRIHAREVVKRGFMSNFLFQNISSVFHAPAEVVEIIERFAPYEQGKTKDKEKNKVEIDGSTAESLSLNDEGNVEIPAEQIVGTAQGIFGPKVYSDVVVEFTSEVENIAKQHEADSDDKAMLESLKEAFRENVTTPLVAAATESYGGELKPRQQKQLERKVQADADIQLNRQVSDYQIQTRRIEQERKERLDVAESRSEREQINLEYDSRRAQAFETLTQKLEDSREELVRSAGETVVREVETSKKNEQKQGIEDRIRAHLRGFSRTIPSFLMAYGEHGTTLSNFDTVIPANVFKDVTSISVDEFRFLRDGGDYTDAETGEVRQFPGRLFDEVVFNDSVEEFIKLRERLANYFDESQEEDIFDYVPPQQTNQIFTPRDVVVQMVDLFEQENPGCFDDPTHTFADLYMKSGLYITEIIKRLYRSEAMKRAFPDDRERLDHILEYQVFGIAPTEIIYEIATHFILGFHDEVGQGCESNFVLGDSAELAKQGALDAYVERVFGSRLSEA</sequence>
<name>A0A414G0C1_9ACTN</name>
<dbReference type="Proteomes" id="UP000286050">
    <property type="component" value="Unassembled WGS sequence"/>
</dbReference>
<dbReference type="Pfam" id="PF10544">
    <property type="entry name" value="T5orf172"/>
    <property type="match status" value="1"/>
</dbReference>
<feature type="domain" description="Helicase ATP-binding" evidence="1">
    <location>
        <begin position="150"/>
        <end position="331"/>
    </location>
</feature>
<proteinExistence type="predicted"/>
<dbReference type="GO" id="GO:0003677">
    <property type="term" value="F:DNA binding"/>
    <property type="evidence" value="ECO:0007669"/>
    <property type="project" value="InterPro"/>
</dbReference>
<gene>
    <name evidence="2" type="ORF">DW787_02135</name>
</gene>
<reference evidence="2 3" key="1">
    <citation type="submission" date="2018-08" db="EMBL/GenBank/DDBJ databases">
        <title>A genome reference for cultivated species of the human gut microbiota.</title>
        <authorList>
            <person name="Zou Y."/>
            <person name="Xue W."/>
            <person name="Luo G."/>
        </authorList>
    </citation>
    <scope>NUCLEOTIDE SEQUENCE [LARGE SCALE GENOMIC DNA]</scope>
    <source>
        <strain evidence="2 3">AM30-5LB</strain>
    </source>
</reference>
<dbReference type="InterPro" id="IPR027417">
    <property type="entry name" value="P-loop_NTPase"/>
</dbReference>
<dbReference type="SUPFAM" id="SSF52540">
    <property type="entry name" value="P-loop containing nucleoside triphosphate hydrolases"/>
    <property type="match status" value="2"/>
</dbReference>
<dbReference type="PROSITE" id="PS51192">
    <property type="entry name" value="HELICASE_ATP_BIND_1"/>
    <property type="match status" value="1"/>
</dbReference>
<dbReference type="GO" id="GO:0016787">
    <property type="term" value="F:hydrolase activity"/>
    <property type="evidence" value="ECO:0007669"/>
    <property type="project" value="InterPro"/>
</dbReference>
<dbReference type="SUPFAM" id="SSF53335">
    <property type="entry name" value="S-adenosyl-L-methionine-dependent methyltransferases"/>
    <property type="match status" value="1"/>
</dbReference>
<dbReference type="RefSeq" id="WP_118271412.1">
    <property type="nucleotide sequence ID" value="NZ_QSJI01000001.1"/>
</dbReference>
<dbReference type="Gene3D" id="3.40.50.150">
    <property type="entry name" value="Vaccinia Virus protein VP39"/>
    <property type="match status" value="1"/>
</dbReference>
<dbReference type="EMBL" id="QSJI01000001">
    <property type="protein sequence ID" value="RHD57656.1"/>
    <property type="molecule type" value="Genomic_DNA"/>
</dbReference>
<dbReference type="AlphaFoldDB" id="A0A414G0C1"/>